<dbReference type="PANTHER" id="PTHR42684:SF3">
    <property type="entry name" value="ADENOSYLMETHIONINE-8-AMINO-7-OXONONANOATE AMINOTRANSFERASE"/>
    <property type="match status" value="1"/>
</dbReference>
<dbReference type="EC" id="2.6.1.62" evidence="9"/>
<comment type="cofactor">
    <cofactor evidence="1 9">
        <name>pyridoxal 5'-phosphate</name>
        <dbReference type="ChEBI" id="CHEBI:597326"/>
    </cofactor>
</comment>
<dbReference type="NCBIfam" id="NF004624">
    <property type="entry name" value="PRK05964.1"/>
    <property type="match status" value="1"/>
</dbReference>
<feature type="binding site" evidence="9">
    <location>
        <position position="236"/>
    </location>
    <ligand>
        <name>pyridoxal 5'-phosphate</name>
        <dbReference type="ChEBI" id="CHEBI:597326"/>
    </ligand>
</feature>
<comment type="caution">
    <text evidence="10">The sequence shown here is derived from an EMBL/GenBank/DDBJ whole genome shotgun (WGS) entry which is preliminary data.</text>
</comment>
<dbReference type="InterPro" id="IPR015422">
    <property type="entry name" value="PyrdxlP-dep_Trfase_small"/>
</dbReference>
<dbReference type="PANTHER" id="PTHR42684">
    <property type="entry name" value="ADENOSYLMETHIONINE-8-AMINO-7-OXONONANOATE AMINOTRANSFERASE"/>
    <property type="match status" value="1"/>
</dbReference>
<accession>A0ABV6BLB3</accession>
<evidence type="ECO:0000256" key="3">
    <source>
        <dbReference type="ARBA" id="ARBA00022576"/>
    </source>
</evidence>
<comment type="function">
    <text evidence="9">Catalyzes the transfer of the alpha-amino group from S-adenosyl-L-methionine (SAM) to 7-keto-8-aminopelargonic acid (KAPA) to form 7,8-diaminopelargonic acid (DAPA). It is the only aminotransferase known to utilize SAM as an amino donor.</text>
</comment>
<keyword evidence="7 9" id="KW-0663">Pyridoxal phosphate</keyword>
<evidence type="ECO:0000256" key="2">
    <source>
        <dbReference type="ARBA" id="ARBA00005063"/>
    </source>
</evidence>
<comment type="caution">
    <text evidence="9">Lacks conserved residue(s) required for the propagation of feature annotation.</text>
</comment>
<reference evidence="10 11" key="1">
    <citation type="submission" date="2024-09" db="EMBL/GenBank/DDBJ databases">
        <authorList>
            <person name="Sun Q."/>
            <person name="Mori K."/>
        </authorList>
    </citation>
    <scope>NUCLEOTIDE SEQUENCE [LARGE SCALE GENOMIC DNA]</scope>
    <source>
        <strain evidence="10 11">CGMCC 1.12926</strain>
    </source>
</reference>
<comment type="similarity">
    <text evidence="9">Belongs to the class-III pyridoxal-phosphate-dependent aminotransferase family. BioA subfamily.</text>
</comment>
<evidence type="ECO:0000256" key="1">
    <source>
        <dbReference type="ARBA" id="ARBA00001933"/>
    </source>
</evidence>
<dbReference type="NCBIfam" id="TIGR00508">
    <property type="entry name" value="bioA"/>
    <property type="match status" value="1"/>
</dbReference>
<comment type="subunit">
    <text evidence="9">Homodimer.</text>
</comment>
<feature type="binding site" evidence="9">
    <location>
        <position position="265"/>
    </location>
    <ligand>
        <name>substrate</name>
    </ligand>
</feature>
<dbReference type="HAMAP" id="MF_00834">
    <property type="entry name" value="BioA"/>
    <property type="match status" value="1"/>
</dbReference>
<keyword evidence="3 9" id="KW-0032">Aminotransferase</keyword>
<feature type="binding site" evidence="9">
    <location>
        <position position="299"/>
    </location>
    <ligand>
        <name>substrate</name>
    </ligand>
</feature>
<evidence type="ECO:0000256" key="8">
    <source>
        <dbReference type="ARBA" id="ARBA00048449"/>
    </source>
</evidence>
<keyword evidence="11" id="KW-1185">Reference proteome</keyword>
<dbReference type="InterPro" id="IPR015421">
    <property type="entry name" value="PyrdxlP-dep_Trfase_major"/>
</dbReference>
<organism evidence="10 11">
    <name type="scientific">Flavobacterium procerum</name>
    <dbReference type="NCBI Taxonomy" id="1455569"/>
    <lineage>
        <taxon>Bacteria</taxon>
        <taxon>Pseudomonadati</taxon>
        <taxon>Bacteroidota</taxon>
        <taxon>Flavobacteriia</taxon>
        <taxon>Flavobacteriales</taxon>
        <taxon>Flavobacteriaceae</taxon>
        <taxon>Flavobacterium</taxon>
    </lineage>
</organism>
<dbReference type="RefSeq" id="WP_379683941.1">
    <property type="nucleotide sequence ID" value="NZ_JBHLYW010000005.1"/>
</dbReference>
<protein>
    <recommendedName>
        <fullName evidence="9">Adenosylmethionine-8-amino-7-oxononanoate aminotransferase</fullName>
        <ecNumber evidence="9">2.6.1.62</ecNumber>
    </recommendedName>
    <alternativeName>
        <fullName evidence="9">7,8-diamino-pelargonic acid aminotransferase</fullName>
        <shortName evidence="9">DAPA AT</shortName>
        <shortName evidence="9">DAPA aminotransferase</shortName>
    </alternativeName>
    <alternativeName>
        <fullName evidence="9">7,8-diaminononanoate synthase</fullName>
        <shortName evidence="9">DANS</shortName>
    </alternativeName>
    <alternativeName>
        <fullName evidence="9">Diaminopelargonic acid synthase</fullName>
    </alternativeName>
</protein>
<feature type="site" description="Participates in the substrate recognition with KAPA and in a stacking interaction with the adenine ring of SAM" evidence="9">
    <location>
        <position position="15"/>
    </location>
</feature>
<feature type="binding site" evidence="9">
    <location>
        <position position="390"/>
    </location>
    <ligand>
        <name>substrate</name>
    </ligand>
</feature>
<evidence type="ECO:0000256" key="6">
    <source>
        <dbReference type="ARBA" id="ARBA00022756"/>
    </source>
</evidence>
<feature type="binding site" evidence="9">
    <location>
        <begin position="110"/>
        <end position="111"/>
    </location>
    <ligand>
        <name>pyridoxal 5'-phosphate</name>
        <dbReference type="ChEBI" id="CHEBI:597326"/>
    </ligand>
</feature>
<comment type="subcellular location">
    <subcellularLocation>
        <location evidence="9">Cytoplasm</location>
    </subcellularLocation>
</comment>
<dbReference type="InterPro" id="IPR005814">
    <property type="entry name" value="Aminotrans_3"/>
</dbReference>
<dbReference type="InterPro" id="IPR005815">
    <property type="entry name" value="BioA"/>
</dbReference>
<keyword evidence="9" id="KW-0963">Cytoplasm</keyword>
<gene>
    <name evidence="9 10" type="primary">bioA</name>
    <name evidence="10" type="ORF">ACFFLS_04155</name>
</gene>
<comment type="catalytic activity">
    <reaction evidence="8 9">
        <text>(8S)-8-amino-7-oxononanoate + S-adenosyl-L-methionine = S-adenosyl-4-methylsulfanyl-2-oxobutanoate + (7R,8S)-7,8-diammoniononanoate</text>
        <dbReference type="Rhea" id="RHEA:16861"/>
        <dbReference type="ChEBI" id="CHEBI:16490"/>
        <dbReference type="ChEBI" id="CHEBI:59789"/>
        <dbReference type="ChEBI" id="CHEBI:149468"/>
        <dbReference type="ChEBI" id="CHEBI:149469"/>
        <dbReference type="EC" id="2.6.1.62"/>
    </reaction>
</comment>
<evidence type="ECO:0000313" key="11">
    <source>
        <dbReference type="Proteomes" id="UP001589734"/>
    </source>
</evidence>
<dbReference type="SUPFAM" id="SSF53383">
    <property type="entry name" value="PLP-dependent transferases"/>
    <property type="match status" value="1"/>
</dbReference>
<dbReference type="PIRSF" id="PIRSF000521">
    <property type="entry name" value="Transaminase_4ab_Lys_Orn"/>
    <property type="match status" value="1"/>
</dbReference>
<evidence type="ECO:0000256" key="9">
    <source>
        <dbReference type="HAMAP-Rule" id="MF_00834"/>
    </source>
</evidence>
<keyword evidence="4 9" id="KW-0808">Transferase</keyword>
<evidence type="ECO:0000256" key="5">
    <source>
        <dbReference type="ARBA" id="ARBA00022691"/>
    </source>
</evidence>
<dbReference type="InterPro" id="IPR015424">
    <property type="entry name" value="PyrdxlP-dep_Trfase"/>
</dbReference>
<keyword evidence="5 9" id="KW-0949">S-adenosyl-L-methionine</keyword>
<dbReference type="Pfam" id="PF00202">
    <property type="entry name" value="Aminotran_3"/>
    <property type="match status" value="1"/>
</dbReference>
<dbReference type="Gene3D" id="3.40.640.10">
    <property type="entry name" value="Type I PLP-dependent aspartate aminotransferase-like (Major domain)"/>
    <property type="match status" value="1"/>
</dbReference>
<evidence type="ECO:0000313" key="10">
    <source>
        <dbReference type="EMBL" id="MFC0076216.1"/>
    </source>
</evidence>
<evidence type="ECO:0000256" key="7">
    <source>
        <dbReference type="ARBA" id="ARBA00022898"/>
    </source>
</evidence>
<proteinExistence type="inferred from homology"/>
<dbReference type="Proteomes" id="UP001589734">
    <property type="component" value="Unassembled WGS sequence"/>
</dbReference>
<sequence>MNLVEKDNQYLWHPYTQHKTASAPIAITKAEGALFWDENNKEYIDAIASWWVNPFGHSNKIIADAIYKQLTTLEHVLFGGFTHEPAVKVAERLMEILPDNQKKIFFSDNGSTAVEVAIKVALQYFFNKGEKRTIIIAFENAFHGDTFAAMAASGISFYTMAFQGMFIDVVRIPVPVKGKERESFDALEETIKKHNCAGFIFEPLVQGAAGMVMYEPEALDKLIEICKKNNVLTIADEVMTGFGKTGKNFAMDYATEQPDMICLSKALTGGTIPMAITTFTADIFEAFYDDDINKALFHGHTFTANPTGCAAALASIDLLQTSEMQENIKRINKSHLLFQKKIEKHPKVITARTLGVIFAVEIKSDAEESYYGSMRTKLYNFFIEKGVVLRPVGNIVYVLPPYIMTDEQLQKIYKTIEEAIEMV</sequence>
<feature type="binding site" evidence="9">
    <location>
        <position position="50"/>
    </location>
    <ligand>
        <name>substrate</name>
    </ligand>
</feature>
<keyword evidence="6 9" id="KW-0093">Biotin biosynthesis</keyword>
<dbReference type="EMBL" id="JBHLYW010000005">
    <property type="protein sequence ID" value="MFC0076216.1"/>
    <property type="molecule type" value="Genomic_DNA"/>
</dbReference>
<feature type="modified residue" description="N6-(pyridoxal phosphate)lysine" evidence="9">
    <location>
        <position position="265"/>
    </location>
</feature>
<feature type="binding site" evidence="9">
    <location>
        <begin position="300"/>
        <end position="301"/>
    </location>
    <ligand>
        <name>pyridoxal 5'-phosphate</name>
        <dbReference type="ChEBI" id="CHEBI:597326"/>
    </ligand>
</feature>
<dbReference type="GO" id="GO:0004015">
    <property type="term" value="F:adenosylmethionine-8-amino-7-oxononanoate transaminase activity"/>
    <property type="evidence" value="ECO:0007669"/>
    <property type="project" value="UniProtKB-EC"/>
</dbReference>
<dbReference type="Gene3D" id="3.90.1150.10">
    <property type="entry name" value="Aspartate Aminotransferase, domain 1"/>
    <property type="match status" value="1"/>
</dbReference>
<name>A0ABV6BLB3_9FLAO</name>
<comment type="pathway">
    <text evidence="2 9">Cofactor biosynthesis; biotin biosynthesis; 7,8-diaminononanoate from 8-amino-7-oxononanoate (SAM route): step 1/1.</text>
</comment>
<dbReference type="CDD" id="cd00610">
    <property type="entry name" value="OAT_like"/>
    <property type="match status" value="1"/>
</dbReference>
<evidence type="ECO:0000256" key="4">
    <source>
        <dbReference type="ARBA" id="ARBA00022679"/>
    </source>
</evidence>